<feature type="transmembrane region" description="Helical" evidence="7">
    <location>
        <begin position="6"/>
        <end position="32"/>
    </location>
</feature>
<keyword evidence="9" id="KW-1185">Reference proteome</keyword>
<organism evidence="8 9">
    <name type="scientific">Lichtheimia corymbifera JMRC:FSU:9682</name>
    <dbReference type="NCBI Taxonomy" id="1263082"/>
    <lineage>
        <taxon>Eukaryota</taxon>
        <taxon>Fungi</taxon>
        <taxon>Fungi incertae sedis</taxon>
        <taxon>Mucoromycota</taxon>
        <taxon>Mucoromycotina</taxon>
        <taxon>Mucoromycetes</taxon>
        <taxon>Mucorales</taxon>
        <taxon>Lichtheimiaceae</taxon>
        <taxon>Lichtheimia</taxon>
    </lineage>
</organism>
<dbReference type="PANTHER" id="PTHR31632:SF2">
    <property type="entry name" value="PLASMA MEMBRANE IRON PERMEASE"/>
    <property type="match status" value="1"/>
</dbReference>
<dbReference type="AlphaFoldDB" id="A0A068RGG6"/>
<name>A0A068RGG6_9FUNG</name>
<keyword evidence="5 7" id="KW-1133">Transmembrane helix</keyword>
<keyword evidence="3" id="KW-0813">Transport</keyword>
<evidence type="ECO:0000256" key="6">
    <source>
        <dbReference type="ARBA" id="ARBA00023136"/>
    </source>
</evidence>
<evidence type="ECO:0000256" key="1">
    <source>
        <dbReference type="ARBA" id="ARBA00004141"/>
    </source>
</evidence>
<dbReference type="Pfam" id="PF03239">
    <property type="entry name" value="FTR1"/>
    <property type="match status" value="1"/>
</dbReference>
<feature type="transmembrane region" description="Helical" evidence="7">
    <location>
        <begin position="140"/>
        <end position="164"/>
    </location>
</feature>
<dbReference type="STRING" id="1263082.A0A068RGG6"/>
<evidence type="ECO:0000313" key="8">
    <source>
        <dbReference type="EMBL" id="CDH48747.1"/>
    </source>
</evidence>
<keyword evidence="3" id="KW-0408">Iron</keyword>
<dbReference type="GO" id="GO:0015093">
    <property type="term" value="F:ferrous iron transmembrane transporter activity"/>
    <property type="evidence" value="ECO:0007669"/>
    <property type="project" value="TreeGrafter"/>
</dbReference>
<feature type="transmembrane region" description="Helical" evidence="7">
    <location>
        <begin position="281"/>
        <end position="304"/>
    </location>
</feature>
<evidence type="ECO:0000256" key="2">
    <source>
        <dbReference type="ARBA" id="ARBA00008333"/>
    </source>
</evidence>
<dbReference type="VEuPathDB" id="FungiDB:LCOR_00518.1"/>
<sequence length="394" mass="44831">MGGDLFSIPVFFIVLRETLEVALVLSILFTFIQQLFDSQSLVYRHLRRKIWQGTLIGFTISVIIGTAVIVVWYTALHNFWSDTEDIFTCVLCGVGGVLMTIMALFMLRTERLEDRWKHRLAKTLQSTSSNPWIRLQQSSFMVIPLLSVLREGIEVLLFVSGVAINTPVSQIPIPACTGFVCAILIGYLLNRFKTLWRVRRFFVFSSILFFLMAAGLLARSVGYVEDYLWEKAIANVPNEENAIEYMVTTALWHVSWGDSRHVTSEDGGWQLFRAVLGWDNLGTIFTVTMYIAYWVAVIVTLIYMHWHERRKAIRKALAGEWSTGDIALENAEDCIDPNGDIIVSSVDSTKHILDHQPQQPTNGYTVESGLSAFFAGRFSSLYRNSLSSSHHYRY</sequence>
<comment type="subcellular location">
    <subcellularLocation>
        <location evidence="1">Membrane</location>
        <topology evidence="1">Multi-pass membrane protein</topology>
    </subcellularLocation>
</comment>
<evidence type="ECO:0000256" key="3">
    <source>
        <dbReference type="ARBA" id="ARBA00022496"/>
    </source>
</evidence>
<keyword evidence="3" id="KW-0406">Ion transport</keyword>
<keyword evidence="4 7" id="KW-0812">Transmembrane</keyword>
<proteinExistence type="inferred from homology"/>
<dbReference type="PANTHER" id="PTHR31632">
    <property type="entry name" value="IRON TRANSPORTER FTH1"/>
    <property type="match status" value="1"/>
</dbReference>
<feature type="transmembrane region" description="Helical" evidence="7">
    <location>
        <begin position="53"/>
        <end position="73"/>
    </location>
</feature>
<dbReference type="OrthoDB" id="4364at2759"/>
<dbReference type="InterPro" id="IPR004923">
    <property type="entry name" value="FTR1/Fip1/EfeU"/>
</dbReference>
<comment type="caution">
    <text evidence="8">The sequence shown here is derived from an EMBL/GenBank/DDBJ whole genome shotgun (WGS) entry which is preliminary data.</text>
</comment>
<evidence type="ECO:0000256" key="4">
    <source>
        <dbReference type="ARBA" id="ARBA00022692"/>
    </source>
</evidence>
<dbReference type="GO" id="GO:0033573">
    <property type="term" value="C:high-affinity iron permease complex"/>
    <property type="evidence" value="ECO:0007669"/>
    <property type="project" value="InterPro"/>
</dbReference>
<comment type="similarity">
    <text evidence="2">Belongs to the oxidase-dependent Fe transporter (OFeT) (TC 9.A.10.1) family.</text>
</comment>
<feature type="transmembrane region" description="Helical" evidence="7">
    <location>
        <begin position="170"/>
        <end position="189"/>
    </location>
</feature>
<feature type="transmembrane region" description="Helical" evidence="7">
    <location>
        <begin position="85"/>
        <end position="107"/>
    </location>
</feature>
<protein>
    <submittedName>
        <fullName evidence="8">Plasma membrane iron permease</fullName>
    </submittedName>
</protein>
<feature type="transmembrane region" description="Helical" evidence="7">
    <location>
        <begin position="201"/>
        <end position="221"/>
    </location>
</feature>
<accession>A0A068RGG6</accession>
<evidence type="ECO:0000256" key="7">
    <source>
        <dbReference type="SAM" id="Phobius"/>
    </source>
</evidence>
<reference evidence="8" key="1">
    <citation type="submission" date="2013-08" db="EMBL/GenBank/DDBJ databases">
        <title>Gene expansion shapes genome architecture in the human pathogen Lichtheimia corymbifera: an evolutionary genomics analysis in the ancient terrestrial Mucorales (Mucoromycotina).</title>
        <authorList>
            <person name="Schwartze V.U."/>
            <person name="Winter S."/>
            <person name="Shelest E."/>
            <person name="Marcet-Houben M."/>
            <person name="Horn F."/>
            <person name="Wehner S."/>
            <person name="Hoffmann K."/>
            <person name="Riege K."/>
            <person name="Sammeth M."/>
            <person name="Nowrousian M."/>
            <person name="Valiante V."/>
            <person name="Linde J."/>
            <person name="Jacobsen I.D."/>
            <person name="Marz M."/>
            <person name="Brakhage A.A."/>
            <person name="Gabaldon T."/>
            <person name="Bocker S."/>
            <person name="Voigt K."/>
        </authorList>
    </citation>
    <scope>NUCLEOTIDE SEQUENCE [LARGE SCALE GENOMIC DNA]</scope>
    <source>
        <strain evidence="8">FSU 9682</strain>
    </source>
</reference>
<keyword evidence="6 7" id="KW-0472">Membrane</keyword>
<evidence type="ECO:0000313" key="9">
    <source>
        <dbReference type="Proteomes" id="UP000027586"/>
    </source>
</evidence>
<gene>
    <name evidence="8" type="ORF">LCOR_00518.1</name>
</gene>
<evidence type="ECO:0000256" key="5">
    <source>
        <dbReference type="ARBA" id="ARBA00022989"/>
    </source>
</evidence>
<keyword evidence="3" id="KW-0410">Iron transport</keyword>
<dbReference type="EMBL" id="CBTN010000002">
    <property type="protein sequence ID" value="CDH48747.1"/>
    <property type="molecule type" value="Genomic_DNA"/>
</dbReference>
<dbReference type="Proteomes" id="UP000027586">
    <property type="component" value="Unassembled WGS sequence"/>
</dbReference>